<dbReference type="PANTHER" id="PTHR43731:SF14">
    <property type="entry name" value="PRESENILIN-ASSOCIATED RHOMBOID-LIKE PROTEIN, MITOCHONDRIAL"/>
    <property type="match status" value="1"/>
</dbReference>
<reference evidence="9 10" key="1">
    <citation type="submission" date="2018-09" db="EMBL/GenBank/DDBJ databases">
        <title>YIM PH21274 draft genome.</title>
        <authorList>
            <person name="Miao C."/>
        </authorList>
    </citation>
    <scope>NUCLEOTIDE SEQUENCE [LARGE SCALE GENOMIC DNA]</scope>
    <source>
        <strain evidence="9 10">YIM PH 21724</strain>
    </source>
</reference>
<comment type="subcellular location">
    <subcellularLocation>
        <location evidence="1">Membrane</location>
        <topology evidence="1">Multi-pass membrane protein</topology>
    </subcellularLocation>
</comment>
<feature type="domain" description="Peptidase S54 rhomboid" evidence="8">
    <location>
        <begin position="82"/>
        <end position="217"/>
    </location>
</feature>
<keyword evidence="9" id="KW-0645">Protease</keyword>
<evidence type="ECO:0000256" key="4">
    <source>
        <dbReference type="ARBA" id="ARBA00022801"/>
    </source>
</evidence>
<dbReference type="AlphaFoldDB" id="A0A3A4KGQ8"/>
<gene>
    <name evidence="9" type="ORF">D5S18_22870</name>
</gene>
<keyword evidence="3 7" id="KW-0812">Transmembrane</keyword>
<dbReference type="InterPro" id="IPR035952">
    <property type="entry name" value="Rhomboid-like_sf"/>
</dbReference>
<dbReference type="Pfam" id="PF01694">
    <property type="entry name" value="Rhomboid"/>
    <property type="match status" value="1"/>
</dbReference>
<dbReference type="Gene3D" id="1.20.1540.10">
    <property type="entry name" value="Rhomboid-like"/>
    <property type="match status" value="1"/>
</dbReference>
<accession>A0A3A4KGQ8</accession>
<comment type="similarity">
    <text evidence="2">Belongs to the peptidase S54 family.</text>
</comment>
<evidence type="ECO:0000256" key="7">
    <source>
        <dbReference type="SAM" id="Phobius"/>
    </source>
</evidence>
<evidence type="ECO:0000256" key="1">
    <source>
        <dbReference type="ARBA" id="ARBA00004141"/>
    </source>
</evidence>
<dbReference type="GO" id="GO:0004252">
    <property type="term" value="F:serine-type endopeptidase activity"/>
    <property type="evidence" value="ECO:0007669"/>
    <property type="project" value="InterPro"/>
</dbReference>
<dbReference type="InterPro" id="IPR050925">
    <property type="entry name" value="Rhomboid_protease_S54"/>
</dbReference>
<evidence type="ECO:0000256" key="5">
    <source>
        <dbReference type="ARBA" id="ARBA00022989"/>
    </source>
</evidence>
<feature type="transmembrane region" description="Helical" evidence="7">
    <location>
        <begin position="27"/>
        <end position="47"/>
    </location>
</feature>
<feature type="transmembrane region" description="Helical" evidence="7">
    <location>
        <begin position="98"/>
        <end position="120"/>
    </location>
</feature>
<evidence type="ECO:0000256" key="2">
    <source>
        <dbReference type="ARBA" id="ARBA00009045"/>
    </source>
</evidence>
<keyword evidence="10" id="KW-1185">Reference proteome</keyword>
<evidence type="ECO:0000259" key="8">
    <source>
        <dbReference type="Pfam" id="PF01694"/>
    </source>
</evidence>
<dbReference type="Proteomes" id="UP000266677">
    <property type="component" value="Unassembled WGS sequence"/>
</dbReference>
<dbReference type="SUPFAM" id="SSF144091">
    <property type="entry name" value="Rhomboid-like"/>
    <property type="match status" value="1"/>
</dbReference>
<dbReference type="EMBL" id="QZFU01000029">
    <property type="protein sequence ID" value="RJO72030.1"/>
    <property type="molecule type" value="Genomic_DNA"/>
</dbReference>
<feature type="transmembrane region" description="Helical" evidence="7">
    <location>
        <begin position="205"/>
        <end position="221"/>
    </location>
</feature>
<sequence>MRRCSGVSVQPSKPVSPNSYRRLPVTYWLFGLTVAAYIAEVVVPGFVDRFEMVGQALQRDGRLYVYQGGPHPGSELVGVAHGEWYRLLTAGFLHQQPLSGFGITHIIFNMMWLFMLGRLLEPVLGHLWFALTYLGSILGGSLLSYALAPDSAGLGASGAVYGLVAAYFVLSRHFNADRSEARGLVIFFLIWLVISAAFASWQAHLGGFLAGGVIALVHIAFRSVRRSDATPPATPQP</sequence>
<evidence type="ECO:0000313" key="10">
    <source>
        <dbReference type="Proteomes" id="UP000266677"/>
    </source>
</evidence>
<proteinExistence type="inferred from homology"/>
<evidence type="ECO:0000256" key="6">
    <source>
        <dbReference type="ARBA" id="ARBA00023136"/>
    </source>
</evidence>
<feature type="transmembrane region" description="Helical" evidence="7">
    <location>
        <begin position="152"/>
        <end position="170"/>
    </location>
</feature>
<dbReference type="GO" id="GO:0006508">
    <property type="term" value="P:proteolysis"/>
    <property type="evidence" value="ECO:0007669"/>
    <property type="project" value="UniProtKB-KW"/>
</dbReference>
<comment type="caution">
    <text evidence="9">The sequence shown here is derived from an EMBL/GenBank/DDBJ whole genome shotgun (WGS) entry which is preliminary data.</text>
</comment>
<organism evidence="9 10">
    <name type="scientific">Nocardia panacis</name>
    <dbReference type="NCBI Taxonomy" id="2340916"/>
    <lineage>
        <taxon>Bacteria</taxon>
        <taxon>Bacillati</taxon>
        <taxon>Actinomycetota</taxon>
        <taxon>Actinomycetes</taxon>
        <taxon>Mycobacteriales</taxon>
        <taxon>Nocardiaceae</taxon>
        <taxon>Nocardia</taxon>
    </lineage>
</organism>
<evidence type="ECO:0000256" key="3">
    <source>
        <dbReference type="ARBA" id="ARBA00022692"/>
    </source>
</evidence>
<keyword evidence="6 7" id="KW-0472">Membrane</keyword>
<keyword evidence="4" id="KW-0378">Hydrolase</keyword>
<feature type="transmembrane region" description="Helical" evidence="7">
    <location>
        <begin position="182"/>
        <end position="199"/>
    </location>
</feature>
<dbReference type="InterPro" id="IPR022764">
    <property type="entry name" value="Peptidase_S54_rhomboid_dom"/>
</dbReference>
<protein>
    <submittedName>
        <fullName evidence="9">Rhomboid family intramembrane serine protease</fullName>
    </submittedName>
</protein>
<evidence type="ECO:0000313" key="9">
    <source>
        <dbReference type="EMBL" id="RJO72030.1"/>
    </source>
</evidence>
<keyword evidence="5 7" id="KW-1133">Transmembrane helix</keyword>
<name>A0A3A4KGQ8_9NOCA</name>
<dbReference type="GO" id="GO:0016020">
    <property type="term" value="C:membrane"/>
    <property type="evidence" value="ECO:0007669"/>
    <property type="project" value="UniProtKB-SubCell"/>
</dbReference>
<dbReference type="PANTHER" id="PTHR43731">
    <property type="entry name" value="RHOMBOID PROTEASE"/>
    <property type="match status" value="1"/>
</dbReference>
<feature type="transmembrane region" description="Helical" evidence="7">
    <location>
        <begin position="127"/>
        <end position="146"/>
    </location>
</feature>